<dbReference type="Pfam" id="PF02321">
    <property type="entry name" value="OEP"/>
    <property type="match status" value="1"/>
</dbReference>
<evidence type="ECO:0000256" key="6">
    <source>
        <dbReference type="ARBA" id="ARBA00023136"/>
    </source>
</evidence>
<keyword evidence="3" id="KW-0813">Transport</keyword>
<evidence type="ECO:0000256" key="7">
    <source>
        <dbReference type="ARBA" id="ARBA00023237"/>
    </source>
</evidence>
<evidence type="ECO:0000256" key="3">
    <source>
        <dbReference type="ARBA" id="ARBA00022448"/>
    </source>
</evidence>
<dbReference type="InterPro" id="IPR003423">
    <property type="entry name" value="OMP_efflux"/>
</dbReference>
<dbReference type="Proteomes" id="UP000647424">
    <property type="component" value="Unassembled WGS sequence"/>
</dbReference>
<dbReference type="PANTHER" id="PTHR30026">
    <property type="entry name" value="OUTER MEMBRANE PROTEIN TOLC"/>
    <property type="match status" value="1"/>
</dbReference>
<gene>
    <name evidence="8" type="ORF">IC609_14470</name>
</gene>
<dbReference type="Gene3D" id="1.20.1600.10">
    <property type="entry name" value="Outer membrane efflux proteins (OEP)"/>
    <property type="match status" value="1"/>
</dbReference>
<evidence type="ECO:0000256" key="2">
    <source>
        <dbReference type="ARBA" id="ARBA00007613"/>
    </source>
</evidence>
<dbReference type="GO" id="GO:1990281">
    <property type="term" value="C:efflux pump complex"/>
    <property type="evidence" value="ECO:0007669"/>
    <property type="project" value="TreeGrafter"/>
</dbReference>
<dbReference type="PANTHER" id="PTHR30026:SF22">
    <property type="entry name" value="OUTER MEMBRANE EFFLUX PROTEIN"/>
    <property type="match status" value="1"/>
</dbReference>
<protein>
    <submittedName>
        <fullName evidence="8">TolC family protein</fullName>
    </submittedName>
</protein>
<dbReference type="EMBL" id="JACYFT010000004">
    <property type="protein sequence ID" value="MBD8051748.1"/>
    <property type="molecule type" value="Genomic_DNA"/>
</dbReference>
<keyword evidence="4" id="KW-1134">Transmembrane beta strand</keyword>
<dbReference type="GO" id="GO:0009279">
    <property type="term" value="C:cell outer membrane"/>
    <property type="evidence" value="ECO:0007669"/>
    <property type="project" value="UniProtKB-SubCell"/>
</dbReference>
<dbReference type="GO" id="GO:0015562">
    <property type="term" value="F:efflux transmembrane transporter activity"/>
    <property type="evidence" value="ECO:0007669"/>
    <property type="project" value="InterPro"/>
</dbReference>
<reference evidence="8" key="1">
    <citation type="submission" date="2020-09" db="EMBL/GenBank/DDBJ databases">
        <title>Genome seq and assembly of Limnohabitants sp.</title>
        <authorList>
            <person name="Chhetri G."/>
        </authorList>
    </citation>
    <scope>NUCLEOTIDE SEQUENCE</scope>
    <source>
        <strain evidence="8">JUR4</strain>
    </source>
</reference>
<accession>A0A927FKG4</accession>
<dbReference type="AlphaFoldDB" id="A0A927FKG4"/>
<sequence length="391" mass="43301">MLPDMLEQHPAVRAADQQRQAAAQEVDGARWQYFPTPSVGAESSNQTNPLLDSKTRFARLQQPLWTGGRLTAQTDRARAQLELAEAGWREQRQSLATRWVELWAEAVAAATRVEAYVESEALHQRYVRRVQARASEGQIARSEIQLSVSRLANVQAELELARTQQQQALNKLRQMWGRPWSVAGPLAFSATYSAATAPDAEPPEDHPVLQKGRAQIQLAQAEADLAKARLSPEIYVRGEIVHGDITGETRKAYIGLSTSYGGGLSSLSAIGSAQSRVEAQRQDLEVRRRDLSDQLTADQLQRTSQQQRALQLQQALEAAQAYLQSSETQFDNGRRSWQELMNSAREKAQLRAQLADASAQAWLAAERLRLNTQGLDSYLSSSAPLAAPVSR</sequence>
<evidence type="ECO:0000256" key="1">
    <source>
        <dbReference type="ARBA" id="ARBA00004442"/>
    </source>
</evidence>
<evidence type="ECO:0000256" key="4">
    <source>
        <dbReference type="ARBA" id="ARBA00022452"/>
    </source>
</evidence>
<comment type="subcellular location">
    <subcellularLocation>
        <location evidence="1">Cell outer membrane</location>
    </subcellularLocation>
</comment>
<keyword evidence="5" id="KW-0812">Transmembrane</keyword>
<evidence type="ECO:0000256" key="5">
    <source>
        <dbReference type="ARBA" id="ARBA00022692"/>
    </source>
</evidence>
<name>A0A927FKG4_9BURK</name>
<keyword evidence="7" id="KW-0998">Cell outer membrane</keyword>
<dbReference type="GO" id="GO:0015288">
    <property type="term" value="F:porin activity"/>
    <property type="evidence" value="ECO:0007669"/>
    <property type="project" value="TreeGrafter"/>
</dbReference>
<organism evidence="8 9">
    <name type="scientific">Limnohabitans radicicola</name>
    <dbReference type="NCBI Taxonomy" id="2771427"/>
    <lineage>
        <taxon>Bacteria</taxon>
        <taxon>Pseudomonadati</taxon>
        <taxon>Pseudomonadota</taxon>
        <taxon>Betaproteobacteria</taxon>
        <taxon>Burkholderiales</taxon>
        <taxon>Comamonadaceae</taxon>
        <taxon>Limnohabitans</taxon>
    </lineage>
</organism>
<keyword evidence="9" id="KW-1185">Reference proteome</keyword>
<evidence type="ECO:0000313" key="9">
    <source>
        <dbReference type="Proteomes" id="UP000647424"/>
    </source>
</evidence>
<dbReference type="InterPro" id="IPR051906">
    <property type="entry name" value="TolC-like"/>
</dbReference>
<dbReference type="SUPFAM" id="SSF56954">
    <property type="entry name" value="Outer membrane efflux proteins (OEP)"/>
    <property type="match status" value="1"/>
</dbReference>
<comment type="caution">
    <text evidence="8">The sequence shown here is derived from an EMBL/GenBank/DDBJ whole genome shotgun (WGS) entry which is preliminary data.</text>
</comment>
<evidence type="ECO:0000313" key="8">
    <source>
        <dbReference type="EMBL" id="MBD8051748.1"/>
    </source>
</evidence>
<proteinExistence type="inferred from homology"/>
<comment type="similarity">
    <text evidence="2">Belongs to the outer membrane factor (OMF) (TC 1.B.17) family.</text>
</comment>
<keyword evidence="6" id="KW-0472">Membrane</keyword>